<feature type="transmembrane region" description="Helical" evidence="7">
    <location>
        <begin position="338"/>
        <end position="357"/>
    </location>
</feature>
<keyword evidence="6 7" id="KW-0472">Membrane</keyword>
<feature type="transmembrane region" description="Helical" evidence="7">
    <location>
        <begin position="280"/>
        <end position="299"/>
    </location>
</feature>
<evidence type="ECO:0000256" key="1">
    <source>
        <dbReference type="ARBA" id="ARBA00004651"/>
    </source>
</evidence>
<comment type="subcellular location">
    <subcellularLocation>
        <location evidence="1">Cell membrane</location>
        <topology evidence="1">Multi-pass membrane protein</topology>
    </subcellularLocation>
</comment>
<dbReference type="Proteomes" id="UP000245702">
    <property type="component" value="Unassembled WGS sequence"/>
</dbReference>
<sequence length="369" mass="38716">MNTEMGIIGVLPLVAEHFYVSISQAGLLVSLFALAVAISGPTLPLLFSGINRKQVMLLALGGFLIGNTVSIFTSDFTIAVIARVVPAFFHPIYVSLAFTVAAASVNKEEAPKAVSKVFIGVSAGMVLGVPVSSFIASTTSLGMAMLFFAAVNAVAFIATLIFVPSMPVHERLSYGEQVRVLRKSITWVSIAAALLMNGAVFGVFSYLAGYLESVTKLSWNIISLLLLIYGSSNIIGNIIAGKLLVKRAAKTIMLIPLALGAVYILLLMGTFTALPMGVIILVWGILAGINANVTQYLIMSAAPEAPDFANGLFLTAVNLGTTIGAAVCGLFISEMGMQYILLGGLLFLLVGAVFSFLKVHMSSAKPLAG</sequence>
<dbReference type="PROSITE" id="PS50850">
    <property type="entry name" value="MFS"/>
    <property type="match status" value="1"/>
</dbReference>
<evidence type="ECO:0000256" key="7">
    <source>
        <dbReference type="SAM" id="Phobius"/>
    </source>
</evidence>
<dbReference type="InterPro" id="IPR050189">
    <property type="entry name" value="MFS_Efflux_Transporters"/>
</dbReference>
<dbReference type="InterPro" id="IPR011701">
    <property type="entry name" value="MFS"/>
</dbReference>
<keyword evidence="10" id="KW-1185">Reference proteome</keyword>
<feature type="transmembrane region" description="Helical" evidence="7">
    <location>
        <begin position="142"/>
        <end position="163"/>
    </location>
</feature>
<feature type="transmembrane region" description="Helical" evidence="7">
    <location>
        <begin position="20"/>
        <end position="43"/>
    </location>
</feature>
<feature type="transmembrane region" description="Helical" evidence="7">
    <location>
        <begin position="117"/>
        <end position="136"/>
    </location>
</feature>
<dbReference type="InterPro" id="IPR020846">
    <property type="entry name" value="MFS_dom"/>
</dbReference>
<proteinExistence type="predicted"/>
<feature type="transmembrane region" description="Helical" evidence="7">
    <location>
        <begin position="55"/>
        <end position="82"/>
    </location>
</feature>
<gene>
    <name evidence="9" type="primary">pbuE</name>
    <name evidence="9" type="ORF">SSPH_01946</name>
</gene>
<dbReference type="Gene3D" id="1.20.1250.20">
    <property type="entry name" value="MFS general substrate transporter like domains"/>
    <property type="match status" value="1"/>
</dbReference>
<feature type="transmembrane region" description="Helical" evidence="7">
    <location>
        <begin position="184"/>
        <end position="207"/>
    </location>
</feature>
<evidence type="ECO:0000256" key="3">
    <source>
        <dbReference type="ARBA" id="ARBA00022475"/>
    </source>
</evidence>
<accession>A0ABM9W5S1</accession>
<feature type="transmembrane region" description="Helical" evidence="7">
    <location>
        <begin position="219"/>
        <end position="240"/>
    </location>
</feature>
<dbReference type="EMBL" id="FCOW01000009">
    <property type="protein sequence ID" value="CVK19296.1"/>
    <property type="molecule type" value="Genomic_DNA"/>
</dbReference>
<dbReference type="SUPFAM" id="SSF103473">
    <property type="entry name" value="MFS general substrate transporter"/>
    <property type="match status" value="1"/>
</dbReference>
<feature type="transmembrane region" description="Helical" evidence="7">
    <location>
        <begin position="311"/>
        <end position="332"/>
    </location>
</feature>
<evidence type="ECO:0000256" key="6">
    <source>
        <dbReference type="ARBA" id="ARBA00023136"/>
    </source>
</evidence>
<comment type="caution">
    <text evidence="9">The sequence shown here is derived from an EMBL/GenBank/DDBJ whole genome shotgun (WGS) entry which is preliminary data.</text>
</comment>
<keyword evidence="3" id="KW-1003">Cell membrane</keyword>
<keyword evidence="5 7" id="KW-1133">Transmembrane helix</keyword>
<dbReference type="PANTHER" id="PTHR43124">
    <property type="entry name" value="PURINE EFFLUX PUMP PBUE"/>
    <property type="match status" value="1"/>
</dbReference>
<reference evidence="9 10" key="1">
    <citation type="submission" date="2016-01" db="EMBL/GenBank/DDBJ databases">
        <authorList>
            <person name="Brown R."/>
        </authorList>
    </citation>
    <scope>NUCLEOTIDE SEQUENCE [LARGE SCALE GENOMIC DNA]</scope>
    <source>
        <strain evidence="9">Sporomusa sphaeroides DSM 2875</strain>
    </source>
</reference>
<evidence type="ECO:0000256" key="4">
    <source>
        <dbReference type="ARBA" id="ARBA00022692"/>
    </source>
</evidence>
<feature type="transmembrane region" description="Helical" evidence="7">
    <location>
        <begin position="252"/>
        <end position="274"/>
    </location>
</feature>
<keyword evidence="4 7" id="KW-0812">Transmembrane</keyword>
<name>A0ABM9W5S1_9FIRM</name>
<dbReference type="PANTHER" id="PTHR43124:SF3">
    <property type="entry name" value="CHLORAMPHENICOL EFFLUX PUMP RV0191"/>
    <property type="match status" value="1"/>
</dbReference>
<organism evidence="9 10">
    <name type="scientific">Sporomusa sphaeroides DSM 2875</name>
    <dbReference type="NCBI Taxonomy" id="1337886"/>
    <lineage>
        <taxon>Bacteria</taxon>
        <taxon>Bacillati</taxon>
        <taxon>Bacillota</taxon>
        <taxon>Negativicutes</taxon>
        <taxon>Selenomonadales</taxon>
        <taxon>Sporomusaceae</taxon>
        <taxon>Sporomusa</taxon>
    </lineage>
</organism>
<feature type="transmembrane region" description="Helical" evidence="7">
    <location>
        <begin position="88"/>
        <end position="105"/>
    </location>
</feature>
<evidence type="ECO:0000256" key="5">
    <source>
        <dbReference type="ARBA" id="ARBA00022989"/>
    </source>
</evidence>
<dbReference type="CDD" id="cd17324">
    <property type="entry name" value="MFS_NepI_like"/>
    <property type="match status" value="1"/>
</dbReference>
<protein>
    <submittedName>
        <fullName evidence="9">Purine efflux pump PbuE</fullName>
    </submittedName>
</protein>
<keyword evidence="2" id="KW-0813">Transport</keyword>
<evidence type="ECO:0000259" key="8">
    <source>
        <dbReference type="PROSITE" id="PS50850"/>
    </source>
</evidence>
<feature type="domain" description="Major facilitator superfamily (MFS) profile" evidence="8">
    <location>
        <begin position="1"/>
        <end position="363"/>
    </location>
</feature>
<evidence type="ECO:0000256" key="2">
    <source>
        <dbReference type="ARBA" id="ARBA00022448"/>
    </source>
</evidence>
<dbReference type="InterPro" id="IPR036259">
    <property type="entry name" value="MFS_trans_sf"/>
</dbReference>
<evidence type="ECO:0000313" key="9">
    <source>
        <dbReference type="EMBL" id="CVK19296.1"/>
    </source>
</evidence>
<dbReference type="Pfam" id="PF07690">
    <property type="entry name" value="MFS_1"/>
    <property type="match status" value="1"/>
</dbReference>
<evidence type="ECO:0000313" key="10">
    <source>
        <dbReference type="Proteomes" id="UP000245702"/>
    </source>
</evidence>